<gene>
    <name evidence="2" type="ORF">O3P69_001056</name>
</gene>
<dbReference type="EMBL" id="JARAKH010000008">
    <property type="protein sequence ID" value="KAK8401664.1"/>
    <property type="molecule type" value="Genomic_DNA"/>
</dbReference>
<dbReference type="Pfam" id="PF17825">
    <property type="entry name" value="DUF5587"/>
    <property type="match status" value="1"/>
</dbReference>
<feature type="region of interest" description="Disordered" evidence="1">
    <location>
        <begin position="690"/>
        <end position="710"/>
    </location>
</feature>
<keyword evidence="3" id="KW-1185">Reference proteome</keyword>
<reference evidence="2 3" key="1">
    <citation type="submission" date="2023-03" db="EMBL/GenBank/DDBJ databases">
        <title>High-quality genome of Scylla paramamosain provides insights in environmental adaptation.</title>
        <authorList>
            <person name="Zhang L."/>
        </authorList>
    </citation>
    <scope>NUCLEOTIDE SEQUENCE [LARGE SCALE GENOMIC DNA]</scope>
    <source>
        <strain evidence="2">LZ_2023a</strain>
        <tissue evidence="2">Muscle</tissue>
    </source>
</reference>
<evidence type="ECO:0000256" key="1">
    <source>
        <dbReference type="SAM" id="MobiDB-lite"/>
    </source>
</evidence>
<comment type="caution">
    <text evidence="2">The sequence shown here is derived from an EMBL/GenBank/DDBJ whole genome shotgun (WGS) entry which is preliminary data.</text>
</comment>
<dbReference type="InterPro" id="IPR039991">
    <property type="entry name" value="SHOC1"/>
</dbReference>
<dbReference type="GO" id="GO:0000712">
    <property type="term" value="P:resolution of meiotic recombination intermediates"/>
    <property type="evidence" value="ECO:0007669"/>
    <property type="project" value="InterPro"/>
</dbReference>
<sequence length="805" mass="91169">MLVSVSQNKDLAQRQEMLRRREAAHGALTVAVIVQMVLVVVKREVQWVHHQLEEEFGSDNVALLSRLPEYDRVLHLLEQQSVVVWEEGEALHQLPCSQFNLVVEWEGSSGSSICVDHCTRQNIHVVSFITPSPSVGDKEPVSRNEDRDQQEGKVSINISRNESSGEIRNNRGCGQRDSLMIVASTSVTAKNELHYILTSIFNINLIERNPRDVIIEEGRQGWADLLLDERTCVLLRPLATLRSDAHLNQLTCQLVLLSLQCTTCYIILYAEQSNSSGYEFRSSVMRALTRLVATCVLFHSPEYTVSLLLAYNLHQVGELIRDLCEATRSSSPVWDPEEWTTRPWLTSQMSSHERLLLSFPCINSISAQVILTAMSLLQVLESSFSHMRNILPWIPSKVIKMLFKLVHGEPTTDIKVGRHYCGSSKVLLDQKDKNILHRPMAVEGDQNESNDPDFLRQSFFNHENAHESKTSYELLEGPNLDEMVHCCDEEERLVPTVPSHFLPDKVSLFSKVNWESSFNAVASTEPYLDINKTSVVPSAVAPSKKQTKTSTTAHTATITSAASTSRYGSSHPSESCTSLSGSPDLYTALGADLKEPSKDLFNPSKYLNFMENDKRTDAQLPQQHQCQQSPPPPQYMQPLRQCQLPHSQQNWQPSPQFLQKECHETRKDGHILIVSPYFPTFNDSQVDFQQSEAPSQQYYHQKPSQPSTAHFQPFSQIKNETLRPLTLQHPNNNTNYSVTIPNTQHYQQGCLQQLCSNENFGTVAPQQWHDVTNESVSPQLPVQQSQLDCNFFKHLQLFNKVSKLC</sequence>
<name>A0AAW0UPS8_SCYPA</name>
<dbReference type="AlphaFoldDB" id="A0AAW0UPS8"/>
<dbReference type="Proteomes" id="UP001487740">
    <property type="component" value="Unassembled WGS sequence"/>
</dbReference>
<evidence type="ECO:0000313" key="2">
    <source>
        <dbReference type="EMBL" id="KAK8401664.1"/>
    </source>
</evidence>
<feature type="compositionally biased region" description="Basic and acidic residues" evidence="1">
    <location>
        <begin position="136"/>
        <end position="151"/>
    </location>
</feature>
<dbReference type="PANTHER" id="PTHR35668:SF1">
    <property type="entry name" value="PROTEIN SHORTAGE IN CHIASMATA 1 ORTHOLOG"/>
    <property type="match status" value="1"/>
</dbReference>
<feature type="region of interest" description="Disordered" evidence="1">
    <location>
        <begin position="560"/>
        <end position="579"/>
    </location>
</feature>
<evidence type="ECO:0000313" key="3">
    <source>
        <dbReference type="Proteomes" id="UP001487740"/>
    </source>
</evidence>
<feature type="region of interest" description="Disordered" evidence="1">
    <location>
        <begin position="133"/>
        <end position="169"/>
    </location>
</feature>
<organism evidence="2 3">
    <name type="scientific">Scylla paramamosain</name>
    <name type="common">Mud crab</name>
    <dbReference type="NCBI Taxonomy" id="85552"/>
    <lineage>
        <taxon>Eukaryota</taxon>
        <taxon>Metazoa</taxon>
        <taxon>Ecdysozoa</taxon>
        <taxon>Arthropoda</taxon>
        <taxon>Crustacea</taxon>
        <taxon>Multicrustacea</taxon>
        <taxon>Malacostraca</taxon>
        <taxon>Eumalacostraca</taxon>
        <taxon>Eucarida</taxon>
        <taxon>Decapoda</taxon>
        <taxon>Pleocyemata</taxon>
        <taxon>Brachyura</taxon>
        <taxon>Eubrachyura</taxon>
        <taxon>Portunoidea</taxon>
        <taxon>Portunidae</taxon>
        <taxon>Portuninae</taxon>
        <taxon>Scylla</taxon>
    </lineage>
</organism>
<dbReference type="GO" id="GO:0016887">
    <property type="term" value="F:ATP hydrolysis activity"/>
    <property type="evidence" value="ECO:0007669"/>
    <property type="project" value="InterPro"/>
</dbReference>
<feature type="compositionally biased region" description="Polar residues" evidence="1">
    <location>
        <begin position="566"/>
        <end position="579"/>
    </location>
</feature>
<proteinExistence type="predicted"/>
<dbReference type="PANTHER" id="PTHR35668">
    <property type="entry name" value="PROTEIN SHORTAGE IN CHIASMATA 1 ORTHOLOG"/>
    <property type="match status" value="1"/>
</dbReference>
<dbReference type="GO" id="GO:0000794">
    <property type="term" value="C:condensed nuclear chromosome"/>
    <property type="evidence" value="ECO:0007669"/>
    <property type="project" value="InterPro"/>
</dbReference>
<dbReference type="GO" id="GO:0003697">
    <property type="term" value="F:single-stranded DNA binding"/>
    <property type="evidence" value="ECO:0007669"/>
    <property type="project" value="TreeGrafter"/>
</dbReference>
<protein>
    <submittedName>
        <fullName evidence="2">Uncharacterized protein</fullName>
    </submittedName>
</protein>
<accession>A0AAW0UPS8</accession>